<protein>
    <recommendedName>
        <fullName evidence="4">Membrane-bound metal-dependent hydrolase</fullName>
    </recommendedName>
</protein>
<dbReference type="PANTHER" id="PTHR35531:SF1">
    <property type="entry name" value="INNER MEMBRANE PROTEIN YBCI-RELATED"/>
    <property type="match status" value="1"/>
</dbReference>
<keyword evidence="3" id="KW-1185">Reference proteome</keyword>
<accession>A0ABN6ZJW7</accession>
<gene>
    <name evidence="2" type="ORF">PABY_01190</name>
</gene>
<dbReference type="PANTHER" id="PTHR35531">
    <property type="entry name" value="INNER MEMBRANE PROTEIN YBCI-RELATED"/>
    <property type="match status" value="1"/>
</dbReference>
<organism evidence="2 3">
    <name type="scientific">Pyrodictium abyssi</name>
    <dbReference type="NCBI Taxonomy" id="54256"/>
    <lineage>
        <taxon>Archaea</taxon>
        <taxon>Thermoproteota</taxon>
        <taxon>Thermoprotei</taxon>
        <taxon>Desulfurococcales</taxon>
        <taxon>Pyrodictiaceae</taxon>
        <taxon>Pyrodictium</taxon>
    </lineage>
</organism>
<dbReference type="Proteomes" id="UP001341135">
    <property type="component" value="Chromosome"/>
</dbReference>
<evidence type="ECO:0008006" key="4">
    <source>
        <dbReference type="Google" id="ProtNLM"/>
    </source>
</evidence>
<evidence type="ECO:0000256" key="1">
    <source>
        <dbReference type="SAM" id="Phobius"/>
    </source>
</evidence>
<feature type="transmembrane region" description="Helical" evidence="1">
    <location>
        <begin position="131"/>
        <end position="151"/>
    </location>
</feature>
<dbReference type="RefSeq" id="WP_338250892.1">
    <property type="nucleotide sequence ID" value="NZ_AP028907.1"/>
</dbReference>
<evidence type="ECO:0000313" key="3">
    <source>
        <dbReference type="Proteomes" id="UP001341135"/>
    </source>
</evidence>
<feature type="transmembrane region" description="Helical" evidence="1">
    <location>
        <begin position="23"/>
        <end position="41"/>
    </location>
</feature>
<feature type="transmembrane region" description="Helical" evidence="1">
    <location>
        <begin position="91"/>
        <end position="111"/>
    </location>
</feature>
<name>A0ABN6ZJW7_9CREN</name>
<reference evidence="2 3" key="1">
    <citation type="submission" date="2023-09" db="EMBL/GenBank/DDBJ databases">
        <title>Pyrofollis japonicus gen. nov. sp. nov., a novel member of the family Pyrodictiaceae isolated from the Iheya North hydrothermal field.</title>
        <authorList>
            <person name="Miyazaki U."/>
            <person name="Sanari M."/>
            <person name="Tame A."/>
            <person name="Kitajima M."/>
            <person name="Okamoto A."/>
            <person name="Sawayama S."/>
            <person name="Miyazaki J."/>
            <person name="Takai K."/>
            <person name="Nakagawa S."/>
        </authorList>
    </citation>
    <scope>NUCLEOTIDE SEQUENCE [LARGE SCALE GENOMIC DNA]</scope>
    <source>
        <strain evidence="2 3">AV2</strain>
    </source>
</reference>
<proteinExistence type="predicted"/>
<dbReference type="EMBL" id="AP028907">
    <property type="protein sequence ID" value="BES80552.1"/>
    <property type="molecule type" value="Genomic_DNA"/>
</dbReference>
<dbReference type="Pfam" id="PF04307">
    <property type="entry name" value="YdjM"/>
    <property type="match status" value="1"/>
</dbReference>
<keyword evidence="1" id="KW-1133">Transmembrane helix</keyword>
<keyword evidence="1" id="KW-0812">Transmembrane</keyword>
<dbReference type="InterPro" id="IPR007404">
    <property type="entry name" value="YdjM-like"/>
</dbReference>
<sequence length="157" mass="16785">MDRSTHVVFATGFSTAMLWGLNAPPGALFIVIPVAITASLIPDIDLHKAHRSLLHNIPVAVSLTLLVYAAALTSLPQVLAELVALGFLLGYTSHILLDMFTVRGVALLYPLSRRFYRLARLRSNDPLANKLLQALSAALAAYSAAAMMGLVPAKPTP</sequence>
<dbReference type="GeneID" id="89288140"/>
<evidence type="ECO:0000313" key="2">
    <source>
        <dbReference type="EMBL" id="BES80552.1"/>
    </source>
</evidence>
<keyword evidence="1" id="KW-0472">Membrane</keyword>
<feature type="transmembrane region" description="Helical" evidence="1">
    <location>
        <begin position="53"/>
        <end position="71"/>
    </location>
</feature>